<feature type="non-terminal residue" evidence="1">
    <location>
        <position position="79"/>
    </location>
</feature>
<keyword evidence="3" id="KW-1185">Reference proteome</keyword>
<evidence type="ECO:0000313" key="1">
    <source>
        <dbReference type="EMBL" id="GFT51916.1"/>
    </source>
</evidence>
<reference evidence="1" key="1">
    <citation type="submission" date="2020-08" db="EMBL/GenBank/DDBJ databases">
        <title>Multicomponent nature underlies the extraordinary mechanical properties of spider dragline silk.</title>
        <authorList>
            <person name="Kono N."/>
            <person name="Nakamura H."/>
            <person name="Mori M."/>
            <person name="Yoshida Y."/>
            <person name="Ohtoshi R."/>
            <person name="Malay A.D."/>
            <person name="Moran D.A.P."/>
            <person name="Tomita M."/>
            <person name="Numata K."/>
            <person name="Arakawa K."/>
        </authorList>
    </citation>
    <scope>NUCLEOTIDE SEQUENCE</scope>
</reference>
<dbReference type="EMBL" id="BMAW01112317">
    <property type="protein sequence ID" value="GFT51916.1"/>
    <property type="molecule type" value="Genomic_DNA"/>
</dbReference>
<comment type="caution">
    <text evidence="1">The sequence shown here is derived from an EMBL/GenBank/DDBJ whole genome shotgun (WGS) entry which is preliminary data.</text>
</comment>
<protein>
    <submittedName>
        <fullName evidence="1">Uncharacterized protein</fullName>
    </submittedName>
</protein>
<evidence type="ECO:0000313" key="2">
    <source>
        <dbReference type="EMBL" id="GFT82210.1"/>
    </source>
</evidence>
<gene>
    <name evidence="2" type="ORF">NPIL_538911</name>
    <name evidence="1" type="ORF">NPIL_621201</name>
</gene>
<sequence>MVQAFLKNDMISDAHERGEAVGAENNFKRYFECSFRMEESLIRLILILYNDLDSKSARVTSLPFTEFSLLSQGHPCGDR</sequence>
<accession>A0A8X6P6M6</accession>
<organism evidence="1 3">
    <name type="scientific">Nephila pilipes</name>
    <name type="common">Giant wood spider</name>
    <name type="synonym">Nephila maculata</name>
    <dbReference type="NCBI Taxonomy" id="299642"/>
    <lineage>
        <taxon>Eukaryota</taxon>
        <taxon>Metazoa</taxon>
        <taxon>Ecdysozoa</taxon>
        <taxon>Arthropoda</taxon>
        <taxon>Chelicerata</taxon>
        <taxon>Arachnida</taxon>
        <taxon>Araneae</taxon>
        <taxon>Araneomorphae</taxon>
        <taxon>Entelegynae</taxon>
        <taxon>Araneoidea</taxon>
        <taxon>Nephilidae</taxon>
        <taxon>Nephila</taxon>
    </lineage>
</organism>
<dbReference type="Proteomes" id="UP000887013">
    <property type="component" value="Unassembled WGS sequence"/>
</dbReference>
<dbReference type="EMBL" id="BMAW01118925">
    <property type="protein sequence ID" value="GFT82210.1"/>
    <property type="molecule type" value="Genomic_DNA"/>
</dbReference>
<name>A0A8X6P6M6_NEPPI</name>
<evidence type="ECO:0000313" key="3">
    <source>
        <dbReference type="Proteomes" id="UP000887013"/>
    </source>
</evidence>
<proteinExistence type="predicted"/>
<dbReference type="AlphaFoldDB" id="A0A8X6P6M6"/>